<accession>A0A939KJC4</accession>
<dbReference type="EMBL" id="JAFNJU010000005">
    <property type="protein sequence ID" value="MBO1264901.1"/>
    <property type="molecule type" value="Genomic_DNA"/>
</dbReference>
<dbReference type="Proteomes" id="UP000664218">
    <property type="component" value="Unassembled WGS sequence"/>
</dbReference>
<dbReference type="Pfam" id="PF02310">
    <property type="entry name" value="B12-binding"/>
    <property type="match status" value="1"/>
</dbReference>
<evidence type="ECO:0000256" key="4">
    <source>
        <dbReference type="ARBA" id="ARBA00023285"/>
    </source>
</evidence>
<dbReference type="SUPFAM" id="SSF52242">
    <property type="entry name" value="Cobalamin (vitamin B12)-binding domain"/>
    <property type="match status" value="1"/>
</dbReference>
<dbReference type="InterPro" id="IPR006158">
    <property type="entry name" value="Cobalamin-bd"/>
</dbReference>
<dbReference type="CDD" id="cd02065">
    <property type="entry name" value="B12-binding_like"/>
    <property type="match status" value="1"/>
</dbReference>
<name>A0A939KJC4_9CLOT</name>
<dbReference type="SUPFAM" id="SSF51703">
    <property type="entry name" value="Cobalamin (vitamin B12)-dependent enzymes"/>
    <property type="match status" value="1"/>
</dbReference>
<dbReference type="InterPro" id="IPR006396">
    <property type="entry name" value="Glu_mut_E"/>
</dbReference>
<feature type="domain" description="B12-binding" evidence="5">
    <location>
        <begin position="2"/>
        <end position="134"/>
    </location>
</feature>
<keyword evidence="4" id="KW-0170">Cobalt</keyword>
<protein>
    <submittedName>
        <fullName evidence="6">Cobalamin-dependent protein</fullName>
    </submittedName>
</protein>
<dbReference type="GO" id="GO:0031419">
    <property type="term" value="F:cobalamin binding"/>
    <property type="evidence" value="ECO:0007669"/>
    <property type="project" value="UniProtKB-KW"/>
</dbReference>
<dbReference type="Gene3D" id="3.20.20.240">
    <property type="entry name" value="Methylmalonyl-CoA mutase"/>
    <property type="match status" value="1"/>
</dbReference>
<organism evidence="6 7">
    <name type="scientific">Proteiniclasticum aestuarii</name>
    <dbReference type="NCBI Taxonomy" id="2817862"/>
    <lineage>
        <taxon>Bacteria</taxon>
        <taxon>Bacillati</taxon>
        <taxon>Bacillota</taxon>
        <taxon>Clostridia</taxon>
        <taxon>Eubacteriales</taxon>
        <taxon>Clostridiaceae</taxon>
        <taxon>Proteiniclasticum</taxon>
    </lineage>
</organism>
<evidence type="ECO:0000256" key="3">
    <source>
        <dbReference type="ARBA" id="ARBA00023235"/>
    </source>
</evidence>
<dbReference type="InterPro" id="IPR016176">
    <property type="entry name" value="Cbl-dep_enz_cat"/>
</dbReference>
<evidence type="ECO:0000259" key="5">
    <source>
        <dbReference type="PROSITE" id="PS51332"/>
    </source>
</evidence>
<sequence length="551" mass="62736">MNKKMIVASIGNCVHAAGIYNFSVLARKEGYDVEYMGSAVPLKELVGGIIEYEPHVVALSYRLSEEGAYYLLKELEGIIKEQGFSDIVFIFGGTVETAKAARKLDYISKVFDGSEEQAESIIYLRNIEKGVVEDGMPPQSLRERIEWKKPFPIIRHHIGLETIEATYEDIKVLAESRLLDVISLAPDQNCQEFYFHQEEMPKGEDGAGGVPIRNEEHLRMMYEATRRGNYPMMRCYSGTRDIYPFSKILKETVHNAWAAIPLTWYSQLDRRSDRELLTAIRENMEAIAYNAEMGVPVEMNESHQWALRYCSDVIEVAISYITAKVAKHLGVKDMVMQYMLANPPSISPMMDLAKMQAKIDLMGELEDDTFHIIRMVRTGLLAYPADMDKAKGLIASTMFYGSFLKPDIVHVVSYSEAVKRATSKEILESIRIVNKSMEIAERGLLENLHEDPTFKERLEYLKSEVRYLLREISKIKDVEDPLVDPEVIHLAIKEGLLDAPGLKGFSVAQGNFRTEIHEGYHVTMDEDGTILDEETRIERVREINRKKQGAL</sequence>
<evidence type="ECO:0000313" key="7">
    <source>
        <dbReference type="Proteomes" id="UP000664218"/>
    </source>
</evidence>
<evidence type="ECO:0000256" key="1">
    <source>
        <dbReference type="ARBA" id="ARBA00001922"/>
    </source>
</evidence>
<evidence type="ECO:0000256" key="2">
    <source>
        <dbReference type="ARBA" id="ARBA00022628"/>
    </source>
</evidence>
<dbReference type="GO" id="GO:0050097">
    <property type="term" value="F:methylaspartate mutase activity"/>
    <property type="evidence" value="ECO:0007669"/>
    <property type="project" value="InterPro"/>
</dbReference>
<dbReference type="GO" id="GO:0019670">
    <property type="term" value="P:anaerobic L-glutamate catabolic process"/>
    <property type="evidence" value="ECO:0007669"/>
    <property type="project" value="InterPro"/>
</dbReference>
<dbReference type="Gene3D" id="3.40.50.280">
    <property type="entry name" value="Cobalamin-binding domain"/>
    <property type="match status" value="1"/>
</dbReference>
<dbReference type="GO" id="GO:0046872">
    <property type="term" value="F:metal ion binding"/>
    <property type="evidence" value="ECO:0007669"/>
    <property type="project" value="InterPro"/>
</dbReference>
<keyword evidence="3" id="KW-0413">Isomerase</keyword>
<dbReference type="RefSeq" id="WP_207599426.1">
    <property type="nucleotide sequence ID" value="NZ_JAFNJU010000005.1"/>
</dbReference>
<evidence type="ECO:0000313" key="6">
    <source>
        <dbReference type="EMBL" id="MBO1264901.1"/>
    </source>
</evidence>
<dbReference type="PROSITE" id="PS51332">
    <property type="entry name" value="B12_BINDING"/>
    <property type="match status" value="1"/>
</dbReference>
<reference evidence="6" key="1">
    <citation type="submission" date="2021-03" db="EMBL/GenBank/DDBJ databases">
        <title>Proteiniclasticum marinus sp. nov., isolated from tidal flat sediment.</title>
        <authorList>
            <person name="Namirimu T."/>
            <person name="Yang J.-A."/>
            <person name="Yang S.-H."/>
            <person name="Kim Y.-J."/>
            <person name="Kwon K.K."/>
        </authorList>
    </citation>
    <scope>NUCLEOTIDE SEQUENCE</scope>
    <source>
        <strain evidence="6">SCR006</strain>
    </source>
</reference>
<dbReference type="Pfam" id="PF06368">
    <property type="entry name" value="Met_asp_mut_E"/>
    <property type="match status" value="1"/>
</dbReference>
<gene>
    <name evidence="6" type="ORF">J3A84_07660</name>
</gene>
<dbReference type="InterPro" id="IPR036724">
    <property type="entry name" value="Cobalamin-bd_sf"/>
</dbReference>
<proteinExistence type="predicted"/>
<comment type="cofactor">
    <cofactor evidence="1">
        <name>adenosylcob(III)alamin</name>
        <dbReference type="ChEBI" id="CHEBI:18408"/>
    </cofactor>
</comment>
<keyword evidence="7" id="KW-1185">Reference proteome</keyword>
<dbReference type="AlphaFoldDB" id="A0A939KJC4"/>
<keyword evidence="2" id="KW-0846">Cobalamin</keyword>
<comment type="caution">
    <text evidence="6">The sequence shown here is derived from an EMBL/GenBank/DDBJ whole genome shotgun (WGS) entry which is preliminary data.</text>
</comment>